<feature type="transmembrane region" description="Helical" evidence="1">
    <location>
        <begin position="12"/>
        <end position="31"/>
    </location>
</feature>
<dbReference type="PANTHER" id="PTHR36835:SF1">
    <property type="entry name" value="CYTOCHROME BO(3) UBIQUINOL OXIDASE SUBUNIT 4"/>
    <property type="match status" value="1"/>
</dbReference>
<proteinExistence type="predicted"/>
<evidence type="ECO:0000313" key="2">
    <source>
        <dbReference type="EMBL" id="AZP36381.1"/>
    </source>
</evidence>
<dbReference type="EMBL" id="CP026513">
    <property type="protein sequence ID" value="AZP36381.1"/>
    <property type="molecule type" value="Genomic_DNA"/>
</dbReference>
<dbReference type="RefSeq" id="WP_126071656.1">
    <property type="nucleotide sequence ID" value="NZ_CP026513.1"/>
</dbReference>
<keyword evidence="1" id="KW-0472">Membrane</keyword>
<keyword evidence="1" id="KW-0812">Transmembrane</keyword>
<dbReference type="GO" id="GO:0009319">
    <property type="term" value="C:cytochrome o ubiquinol oxidase complex"/>
    <property type="evidence" value="ECO:0007669"/>
    <property type="project" value="TreeGrafter"/>
</dbReference>
<keyword evidence="1" id="KW-1133">Transmembrane helix</keyword>
<evidence type="ECO:0000256" key="1">
    <source>
        <dbReference type="SAM" id="Phobius"/>
    </source>
</evidence>
<dbReference type="InterPro" id="IPR050968">
    <property type="entry name" value="Cytochrome_c_oxidase_bac_sub4"/>
</dbReference>
<reference evidence="2 3" key="1">
    <citation type="journal article" date="2018" name="Genome Biol. Evol.">
        <title>Partnering With a Pest: Genomes of Hemlock Woolly Adelgid Symbionts Reveal Atypical Nutritional Provisioning Patterns in Dual-Obligate Bacteria.</title>
        <authorList>
            <person name="Weglarz K.M."/>
            <person name="Havill N.P."/>
            <person name="Burke G.R."/>
            <person name="von Dohlen C.D."/>
        </authorList>
    </citation>
    <scope>NUCLEOTIDE SEQUENCE [LARGE SCALE GENOMIC DNA]</scope>
    <source>
        <strain evidence="2">ENA</strain>
    </source>
</reference>
<dbReference type="GO" id="GO:0005886">
    <property type="term" value="C:plasma membrane"/>
    <property type="evidence" value="ECO:0007669"/>
    <property type="project" value="TreeGrafter"/>
</dbReference>
<dbReference type="AlphaFoldDB" id="A0A3S9J7N4"/>
<gene>
    <name evidence="2" type="primary">cyoD</name>
    <name evidence="2" type="ORF">C3B56_00298</name>
</gene>
<dbReference type="GO" id="GO:0019646">
    <property type="term" value="P:aerobic electron transport chain"/>
    <property type="evidence" value="ECO:0007669"/>
    <property type="project" value="TreeGrafter"/>
</dbReference>
<evidence type="ECO:0000313" key="3">
    <source>
        <dbReference type="Proteomes" id="UP000274458"/>
    </source>
</evidence>
<dbReference type="GO" id="GO:0009486">
    <property type="term" value="F:cytochrome bo3 ubiquinol oxidase activity"/>
    <property type="evidence" value="ECO:0007669"/>
    <property type="project" value="TreeGrafter"/>
</dbReference>
<dbReference type="GO" id="GO:0015990">
    <property type="term" value="P:electron transport coupled proton transport"/>
    <property type="evidence" value="ECO:0007669"/>
    <property type="project" value="TreeGrafter"/>
</dbReference>
<organism evidence="2 3">
    <name type="scientific">Candidatus Annandia adelgestsuga</name>
    <dbReference type="NCBI Taxonomy" id="1302411"/>
    <lineage>
        <taxon>Bacteria</taxon>
        <taxon>Pseudomonadati</taxon>
        <taxon>Pseudomonadota</taxon>
        <taxon>Gammaproteobacteria</taxon>
        <taxon>Enterobacterales</taxon>
        <taxon>Enterobacteriaceae</taxon>
        <taxon>Candidatus Annandia</taxon>
    </lineage>
</organism>
<keyword evidence="3" id="KW-1185">Reference proteome</keyword>
<dbReference type="GO" id="GO:0015078">
    <property type="term" value="F:proton transmembrane transporter activity"/>
    <property type="evidence" value="ECO:0007669"/>
    <property type="project" value="TreeGrafter"/>
</dbReference>
<feature type="transmembrane region" description="Helical" evidence="1">
    <location>
        <begin position="37"/>
        <end position="56"/>
    </location>
</feature>
<name>A0A3S9J7N4_9ENTR</name>
<dbReference type="KEGG" id="aade:C3B56_00298"/>
<dbReference type="PANTHER" id="PTHR36835">
    <property type="entry name" value="CYTOCHROME BO(3) UBIQUINOL OXIDASE SUBUNIT 4"/>
    <property type="match status" value="1"/>
</dbReference>
<protein>
    <submittedName>
        <fullName evidence="2">Cytochrome bo(3) ubiquinol oxidase subunit 4</fullName>
    </submittedName>
</protein>
<feature type="transmembrane region" description="Helical" evidence="1">
    <location>
        <begin position="68"/>
        <end position="90"/>
    </location>
</feature>
<dbReference type="Proteomes" id="UP000274458">
    <property type="component" value="Chromosome"/>
</dbReference>
<accession>A0A3S9J7N4</accession>
<sequence>MNHKFKKNIIGLIFSTLLTIFPLIILHLLYINKFYKIIFIYFCLLLQTFIHFFYFLNLKLKIKNNWNLISLIFVIIIMTIIVIGTNYIMLSLHHRM</sequence>